<dbReference type="EMBL" id="LT838272">
    <property type="protein sequence ID" value="SMB92849.1"/>
    <property type="molecule type" value="Genomic_DNA"/>
</dbReference>
<dbReference type="NCBIfam" id="TIGR00407">
    <property type="entry name" value="proA"/>
    <property type="match status" value="1"/>
</dbReference>
<dbReference type="PIRSF" id="PIRSF000151">
    <property type="entry name" value="GPR"/>
    <property type="match status" value="1"/>
</dbReference>
<sequence length="418" mass="45289">MGVREEVIALAQRAKVAAVQLATLSTEVKNKALQAMAQALREKAPEILEANAKDMEAGQAQGLSRALLDRLLLNEKRIEEMAQGLEALVSLPDPVGEITSMWTRPNGLKIGRMRVPLGVIGIIYEARPNVTVDAAGLCLKTGNAVILRGGSEAINSNRAITRIISAAAAASGIPEGAIQLVDTTDREAVHVMLRLNEYIDVLIPRGGAGLIRTVVENATVPVIETGVGNCHVYVDAEADLEMAEKIVINAKTQRPGVCNAMETLLVHKDIAPAFLPVIAEKLRDLGVELRGCEYTRALVPFAKEATEEDWATEYLDLILAVKVVNDLEEAIEHIGKYGTKHSEAIVTNNYLKAWEFLQRVDAAAVYVNASTRFTDGFQYGFGAEIGISTQKLHARGPMGPEQLTTFKYIVFGSGQIRQ</sequence>
<comment type="pathway">
    <text evidence="1 7">Amino-acid biosynthesis; L-proline biosynthesis; L-glutamate 5-semialdehyde from L-glutamate: step 2/2.</text>
</comment>
<keyword evidence="2 7" id="KW-0028">Amino-acid biosynthesis</keyword>
<dbReference type="AlphaFoldDB" id="A0A1W1VHK9"/>
<keyword evidence="7" id="KW-0963">Cytoplasm</keyword>
<evidence type="ECO:0000256" key="6">
    <source>
        <dbReference type="ARBA" id="ARBA00049024"/>
    </source>
</evidence>
<evidence type="ECO:0000256" key="1">
    <source>
        <dbReference type="ARBA" id="ARBA00004985"/>
    </source>
</evidence>
<keyword evidence="4 7" id="KW-0521">NADP</keyword>
<keyword evidence="10" id="KW-1185">Reference proteome</keyword>
<protein>
    <recommendedName>
        <fullName evidence="7">Gamma-glutamyl phosphate reductase</fullName>
        <shortName evidence="7">GPR</shortName>
        <ecNumber evidence="7">1.2.1.41</ecNumber>
    </recommendedName>
    <alternativeName>
        <fullName evidence="7">Glutamate-5-semialdehyde dehydrogenase</fullName>
    </alternativeName>
    <alternativeName>
        <fullName evidence="7">Glutamyl-gamma-semialdehyde dehydrogenase</fullName>
        <shortName evidence="7">GSA dehydrogenase</shortName>
    </alternativeName>
</protein>
<dbReference type="FunFam" id="3.40.309.10:FF:000006">
    <property type="entry name" value="Gamma-glutamyl phosphate reductase"/>
    <property type="match status" value="1"/>
</dbReference>
<comment type="subcellular location">
    <subcellularLocation>
        <location evidence="7">Cytoplasm</location>
    </subcellularLocation>
</comment>
<reference evidence="9 10" key="1">
    <citation type="submission" date="2017-04" db="EMBL/GenBank/DDBJ databases">
        <authorList>
            <person name="Afonso C.L."/>
            <person name="Miller P.J."/>
            <person name="Scott M.A."/>
            <person name="Spackman E."/>
            <person name="Goraichik I."/>
            <person name="Dimitrov K.M."/>
            <person name="Suarez D.L."/>
            <person name="Swayne D.E."/>
        </authorList>
    </citation>
    <scope>NUCLEOTIDE SEQUENCE [LARGE SCALE GENOMIC DNA]</scope>
    <source>
        <strain evidence="9 10">ToBE</strain>
    </source>
</reference>
<dbReference type="Gene3D" id="3.40.605.10">
    <property type="entry name" value="Aldehyde Dehydrogenase, Chain A, domain 1"/>
    <property type="match status" value="1"/>
</dbReference>
<dbReference type="InterPro" id="IPR015590">
    <property type="entry name" value="Aldehyde_DH_dom"/>
</dbReference>
<evidence type="ECO:0000313" key="10">
    <source>
        <dbReference type="Proteomes" id="UP000192569"/>
    </source>
</evidence>
<dbReference type="RefSeq" id="WP_084664126.1">
    <property type="nucleotide sequence ID" value="NZ_LT838272.1"/>
</dbReference>
<dbReference type="GO" id="GO:0004350">
    <property type="term" value="F:glutamate-5-semialdehyde dehydrogenase activity"/>
    <property type="evidence" value="ECO:0007669"/>
    <property type="project" value="UniProtKB-UniRule"/>
</dbReference>
<dbReference type="GO" id="GO:0005737">
    <property type="term" value="C:cytoplasm"/>
    <property type="evidence" value="ECO:0007669"/>
    <property type="project" value="UniProtKB-SubCell"/>
</dbReference>
<evidence type="ECO:0000256" key="4">
    <source>
        <dbReference type="ARBA" id="ARBA00022857"/>
    </source>
</evidence>
<dbReference type="GO" id="GO:0055129">
    <property type="term" value="P:L-proline biosynthetic process"/>
    <property type="evidence" value="ECO:0007669"/>
    <property type="project" value="UniProtKB-UniRule"/>
</dbReference>
<dbReference type="CDD" id="cd07079">
    <property type="entry name" value="ALDH_F18-19_ProA-GPR"/>
    <property type="match status" value="1"/>
</dbReference>
<evidence type="ECO:0000256" key="7">
    <source>
        <dbReference type="HAMAP-Rule" id="MF_00412"/>
    </source>
</evidence>
<dbReference type="InterPro" id="IPR016163">
    <property type="entry name" value="Ald_DH_C"/>
</dbReference>
<dbReference type="Pfam" id="PF00171">
    <property type="entry name" value="Aldedh"/>
    <property type="match status" value="1"/>
</dbReference>
<dbReference type="PANTHER" id="PTHR11063:SF8">
    <property type="entry name" value="DELTA-1-PYRROLINE-5-CARBOXYLATE SYNTHASE"/>
    <property type="match status" value="1"/>
</dbReference>
<dbReference type="InterPro" id="IPR016162">
    <property type="entry name" value="Ald_DH_N"/>
</dbReference>
<dbReference type="Proteomes" id="UP000192569">
    <property type="component" value="Chromosome I"/>
</dbReference>
<dbReference type="OrthoDB" id="9809970at2"/>
<evidence type="ECO:0000256" key="5">
    <source>
        <dbReference type="ARBA" id="ARBA00023002"/>
    </source>
</evidence>
<comment type="similarity">
    <text evidence="7">Belongs to the gamma-glutamyl phosphate reductase family.</text>
</comment>
<dbReference type="STRING" id="698762.SAMN00808754_0724"/>
<evidence type="ECO:0000256" key="3">
    <source>
        <dbReference type="ARBA" id="ARBA00022650"/>
    </source>
</evidence>
<dbReference type="InterPro" id="IPR000965">
    <property type="entry name" value="GPR_dom"/>
</dbReference>
<dbReference type="Gene3D" id="3.40.309.10">
    <property type="entry name" value="Aldehyde Dehydrogenase, Chain A, domain 2"/>
    <property type="match status" value="1"/>
</dbReference>
<dbReference type="NCBIfam" id="NF001221">
    <property type="entry name" value="PRK00197.1"/>
    <property type="match status" value="1"/>
</dbReference>
<feature type="domain" description="Aldehyde dehydrogenase" evidence="8">
    <location>
        <begin position="4"/>
        <end position="287"/>
    </location>
</feature>
<dbReference type="PANTHER" id="PTHR11063">
    <property type="entry name" value="GLUTAMATE SEMIALDEHYDE DEHYDROGENASE"/>
    <property type="match status" value="1"/>
</dbReference>
<dbReference type="GO" id="GO:0050661">
    <property type="term" value="F:NADP binding"/>
    <property type="evidence" value="ECO:0007669"/>
    <property type="project" value="InterPro"/>
</dbReference>
<proteinExistence type="inferred from homology"/>
<evidence type="ECO:0000313" key="9">
    <source>
        <dbReference type="EMBL" id="SMB92849.1"/>
    </source>
</evidence>
<keyword evidence="3 7" id="KW-0641">Proline biosynthesis</keyword>
<organism evidence="9 10">
    <name type="scientific">Thermanaeromonas toyohensis ToBE</name>
    <dbReference type="NCBI Taxonomy" id="698762"/>
    <lineage>
        <taxon>Bacteria</taxon>
        <taxon>Bacillati</taxon>
        <taxon>Bacillota</taxon>
        <taxon>Clostridia</taxon>
        <taxon>Neomoorellales</taxon>
        <taxon>Neomoorellaceae</taxon>
        <taxon>Thermanaeromonas</taxon>
    </lineage>
</organism>
<dbReference type="InterPro" id="IPR020593">
    <property type="entry name" value="G-glutamylP_reductase_CS"/>
</dbReference>
<gene>
    <name evidence="7" type="primary">proA</name>
    <name evidence="9" type="ORF">SAMN00808754_0724</name>
</gene>
<accession>A0A1W1VHK9</accession>
<evidence type="ECO:0000256" key="2">
    <source>
        <dbReference type="ARBA" id="ARBA00022605"/>
    </source>
</evidence>
<dbReference type="InterPro" id="IPR012134">
    <property type="entry name" value="Glu-5-SA_DH"/>
</dbReference>
<dbReference type="EC" id="1.2.1.41" evidence="7"/>
<comment type="function">
    <text evidence="7">Catalyzes the NADPH-dependent reduction of L-glutamate 5-phosphate into L-glutamate 5-semialdehyde and phosphate. The product spontaneously undergoes cyclization to form 1-pyrroline-5-carboxylate.</text>
</comment>
<dbReference type="HAMAP" id="MF_00412">
    <property type="entry name" value="ProA"/>
    <property type="match status" value="1"/>
</dbReference>
<name>A0A1W1VHK9_9FIRM</name>
<dbReference type="PROSITE" id="PS01223">
    <property type="entry name" value="PROA"/>
    <property type="match status" value="1"/>
</dbReference>
<dbReference type="InterPro" id="IPR016161">
    <property type="entry name" value="Ald_DH/histidinol_DH"/>
</dbReference>
<evidence type="ECO:0000259" key="8">
    <source>
        <dbReference type="Pfam" id="PF00171"/>
    </source>
</evidence>
<comment type="catalytic activity">
    <reaction evidence="6 7">
        <text>L-glutamate 5-semialdehyde + phosphate + NADP(+) = L-glutamyl 5-phosphate + NADPH + H(+)</text>
        <dbReference type="Rhea" id="RHEA:19541"/>
        <dbReference type="ChEBI" id="CHEBI:15378"/>
        <dbReference type="ChEBI" id="CHEBI:43474"/>
        <dbReference type="ChEBI" id="CHEBI:57783"/>
        <dbReference type="ChEBI" id="CHEBI:58066"/>
        <dbReference type="ChEBI" id="CHEBI:58274"/>
        <dbReference type="ChEBI" id="CHEBI:58349"/>
        <dbReference type="EC" id="1.2.1.41"/>
    </reaction>
</comment>
<keyword evidence="5 7" id="KW-0560">Oxidoreductase</keyword>
<dbReference type="UniPathway" id="UPA00098">
    <property type="reaction ID" value="UER00360"/>
</dbReference>
<dbReference type="SUPFAM" id="SSF53720">
    <property type="entry name" value="ALDH-like"/>
    <property type="match status" value="1"/>
</dbReference>